<gene>
    <name evidence="1" type="ORF">EI291_16780</name>
</gene>
<proteinExistence type="predicted"/>
<evidence type="ECO:0000313" key="2">
    <source>
        <dbReference type="Proteomes" id="UP000273500"/>
    </source>
</evidence>
<dbReference type="InterPro" id="IPR036583">
    <property type="entry name" value="23S_rRNA_IVS_sf"/>
</dbReference>
<reference evidence="1 2" key="1">
    <citation type="submission" date="2018-12" db="EMBL/GenBank/DDBJ databases">
        <authorList>
            <person name="Feng G."/>
            <person name="Zhu H."/>
        </authorList>
    </citation>
    <scope>NUCLEOTIDE SEQUENCE [LARGE SCALE GENOMIC DNA]</scope>
    <source>
        <strain evidence="1 2">KCTC 12533</strain>
    </source>
</reference>
<dbReference type="Gene3D" id="1.20.1440.60">
    <property type="entry name" value="23S rRNA-intervening sequence"/>
    <property type="match status" value="1"/>
</dbReference>
<dbReference type="InterPro" id="IPR012657">
    <property type="entry name" value="23S_rRNA-intervening_sequence"/>
</dbReference>
<organism evidence="1 2">
    <name type="scientific">Hymenobacter rigui</name>
    <dbReference type="NCBI Taxonomy" id="334424"/>
    <lineage>
        <taxon>Bacteria</taxon>
        <taxon>Pseudomonadati</taxon>
        <taxon>Bacteroidota</taxon>
        <taxon>Cytophagia</taxon>
        <taxon>Cytophagales</taxon>
        <taxon>Hymenobacteraceae</taxon>
        <taxon>Hymenobacter</taxon>
    </lineage>
</organism>
<keyword evidence="2" id="KW-1185">Reference proteome</keyword>
<dbReference type="OrthoDB" id="9811959at2"/>
<dbReference type="PANTHER" id="PTHR38471">
    <property type="entry name" value="FOUR HELIX BUNDLE PROTEIN"/>
    <property type="match status" value="1"/>
</dbReference>
<dbReference type="AlphaFoldDB" id="A0A428KKI2"/>
<dbReference type="Proteomes" id="UP000273500">
    <property type="component" value="Unassembled WGS sequence"/>
</dbReference>
<evidence type="ECO:0000313" key="1">
    <source>
        <dbReference type="EMBL" id="RSK46977.1"/>
    </source>
</evidence>
<name>A0A428KKI2_9BACT</name>
<dbReference type="Pfam" id="PF05635">
    <property type="entry name" value="23S_rRNA_IVP"/>
    <property type="match status" value="1"/>
</dbReference>
<accession>A0A428KKI2</accession>
<sequence length="130" mass="14957">MSNLFCWCMAYEPLEERRLYVRAELVADGIWELIAGWPEFTRDTVGKQLVRAADSIGANIAEGGGRFHPGEVRQFLYYARGSLCETKFFLRRAAKRMLINESRFLALDSELEQLAKEINATINYQKTRST</sequence>
<comment type="caution">
    <text evidence="1">The sequence shown here is derived from an EMBL/GenBank/DDBJ whole genome shotgun (WGS) entry which is preliminary data.</text>
</comment>
<dbReference type="SUPFAM" id="SSF158446">
    <property type="entry name" value="IVS-encoded protein-like"/>
    <property type="match status" value="1"/>
</dbReference>
<dbReference type="PANTHER" id="PTHR38471:SF2">
    <property type="entry name" value="FOUR HELIX BUNDLE PROTEIN"/>
    <property type="match status" value="1"/>
</dbReference>
<protein>
    <submittedName>
        <fullName evidence="1">Four helix bundle protein</fullName>
    </submittedName>
</protein>
<dbReference type="EMBL" id="RWIT01000011">
    <property type="protein sequence ID" value="RSK46977.1"/>
    <property type="molecule type" value="Genomic_DNA"/>
</dbReference>
<dbReference type="NCBIfam" id="TIGR02436">
    <property type="entry name" value="four helix bundle protein"/>
    <property type="match status" value="1"/>
</dbReference>